<organism evidence="2 3">
    <name type="scientific">Ilex paraguariensis</name>
    <name type="common">yerba mate</name>
    <dbReference type="NCBI Taxonomy" id="185542"/>
    <lineage>
        <taxon>Eukaryota</taxon>
        <taxon>Viridiplantae</taxon>
        <taxon>Streptophyta</taxon>
        <taxon>Embryophyta</taxon>
        <taxon>Tracheophyta</taxon>
        <taxon>Spermatophyta</taxon>
        <taxon>Magnoliopsida</taxon>
        <taxon>eudicotyledons</taxon>
        <taxon>Gunneridae</taxon>
        <taxon>Pentapetalae</taxon>
        <taxon>asterids</taxon>
        <taxon>campanulids</taxon>
        <taxon>Aquifoliales</taxon>
        <taxon>Aquifoliaceae</taxon>
        <taxon>Ilex</taxon>
    </lineage>
</organism>
<comment type="caution">
    <text evidence="2">The sequence shown here is derived from an EMBL/GenBank/DDBJ whole genome shotgun (WGS) entry which is preliminary data.</text>
</comment>
<evidence type="ECO:0000313" key="3">
    <source>
        <dbReference type="Proteomes" id="UP001642360"/>
    </source>
</evidence>
<reference evidence="2 3" key="1">
    <citation type="submission" date="2024-02" db="EMBL/GenBank/DDBJ databases">
        <authorList>
            <person name="Vignale AGUSTIN F."/>
            <person name="Sosa J E."/>
            <person name="Modenutti C."/>
        </authorList>
    </citation>
    <scope>NUCLEOTIDE SEQUENCE [LARGE SCALE GENOMIC DNA]</scope>
</reference>
<evidence type="ECO:0000313" key="2">
    <source>
        <dbReference type="EMBL" id="CAK9152670.1"/>
    </source>
</evidence>
<proteinExistence type="predicted"/>
<accession>A0ABC8SA46</accession>
<name>A0ABC8SA46_9AQUA</name>
<feature type="region of interest" description="Disordered" evidence="1">
    <location>
        <begin position="167"/>
        <end position="194"/>
    </location>
</feature>
<dbReference type="EMBL" id="CAUOFW020002280">
    <property type="protein sequence ID" value="CAK9152670.1"/>
    <property type="molecule type" value="Genomic_DNA"/>
</dbReference>
<protein>
    <submittedName>
        <fullName evidence="2">Uncharacterized protein</fullName>
    </submittedName>
</protein>
<gene>
    <name evidence="2" type="ORF">ILEXP_LOCUS20895</name>
</gene>
<dbReference type="Proteomes" id="UP001642360">
    <property type="component" value="Unassembled WGS sequence"/>
</dbReference>
<dbReference type="AlphaFoldDB" id="A0ABC8SA46"/>
<keyword evidence="3" id="KW-1185">Reference proteome</keyword>
<evidence type="ECO:0000256" key="1">
    <source>
        <dbReference type="SAM" id="MobiDB-lite"/>
    </source>
</evidence>
<sequence>MTKPIPDCVRVERDIGVKGNVKEGPLDKVDKGTAHENVKPHGVVYRPKQTARVPDLNNSVTHISDTLVASTTKWADLSNEENFAVGGEVSSSLALLINDGNVRVFDSSDVQLDNVNRDNVVGLNPVSGAVDAPILDSNTIVSQLVDVVIQKGDAFTIVLSKSQQKRLKKKAKLPQHASQEIPYSLRGRHSDQIS</sequence>